<dbReference type="Proteomes" id="UP000331127">
    <property type="component" value="Unassembled WGS sequence"/>
</dbReference>
<evidence type="ECO:0000256" key="1">
    <source>
        <dbReference type="SAM" id="MobiDB-lite"/>
    </source>
</evidence>
<evidence type="ECO:0000259" key="3">
    <source>
        <dbReference type="Pfam" id="PF10756"/>
    </source>
</evidence>
<sequence>MTYRSTASWIFGWVWLAFAALNTADLIARGKMPTALVVGAVLGVITFLVFVLSLRPATITEEGGVRVRNPFRTAFLPWNTVDGIEVSNAITIRAGELTVRCWTPQPSARERAKSVRQGGSSRRSGRYPTSEPVRTKGEQAAAEAMAGRTHADWVADQIRALAEKNKRKTTGEASVTWSPYAIAAAIATAVLVVAAAISLAF</sequence>
<keyword evidence="2" id="KW-0472">Membrane</keyword>
<dbReference type="Pfam" id="PF10756">
    <property type="entry name" value="bPH_6"/>
    <property type="match status" value="1"/>
</dbReference>
<feature type="transmembrane region" description="Helical" evidence="2">
    <location>
        <begin position="180"/>
        <end position="200"/>
    </location>
</feature>
<name>A0A5M3X409_9ACTN</name>
<keyword evidence="5" id="KW-1185">Reference proteome</keyword>
<feature type="region of interest" description="Disordered" evidence="1">
    <location>
        <begin position="108"/>
        <end position="135"/>
    </location>
</feature>
<gene>
    <name evidence="4" type="ORF">Amac_089890</name>
</gene>
<dbReference type="OrthoDB" id="3819655at2"/>
<proteinExistence type="predicted"/>
<organism evidence="4 5">
    <name type="scientific">Acrocarpospora macrocephala</name>
    <dbReference type="NCBI Taxonomy" id="150177"/>
    <lineage>
        <taxon>Bacteria</taxon>
        <taxon>Bacillati</taxon>
        <taxon>Actinomycetota</taxon>
        <taxon>Actinomycetes</taxon>
        <taxon>Streptosporangiales</taxon>
        <taxon>Streptosporangiaceae</taxon>
        <taxon>Acrocarpospora</taxon>
    </lineage>
</organism>
<keyword evidence="2" id="KW-1133">Transmembrane helix</keyword>
<dbReference type="EMBL" id="BLAE01000075">
    <property type="protein sequence ID" value="GES15392.1"/>
    <property type="molecule type" value="Genomic_DNA"/>
</dbReference>
<dbReference type="RefSeq" id="WP_155360519.1">
    <property type="nucleotide sequence ID" value="NZ_BAAAHL010000084.1"/>
</dbReference>
<evidence type="ECO:0000313" key="4">
    <source>
        <dbReference type="EMBL" id="GES15392.1"/>
    </source>
</evidence>
<protein>
    <submittedName>
        <fullName evidence="4">Membrane protein</fullName>
    </submittedName>
</protein>
<keyword evidence="2" id="KW-0812">Transmembrane</keyword>
<accession>A0A5M3X409</accession>
<feature type="transmembrane region" description="Helical" evidence="2">
    <location>
        <begin position="6"/>
        <end position="28"/>
    </location>
</feature>
<dbReference type="AlphaFoldDB" id="A0A5M3X409"/>
<evidence type="ECO:0000256" key="2">
    <source>
        <dbReference type="SAM" id="Phobius"/>
    </source>
</evidence>
<comment type="caution">
    <text evidence="4">The sequence shown here is derived from an EMBL/GenBank/DDBJ whole genome shotgun (WGS) entry which is preliminary data.</text>
</comment>
<evidence type="ECO:0000313" key="5">
    <source>
        <dbReference type="Proteomes" id="UP000331127"/>
    </source>
</evidence>
<feature type="domain" description="Low molecular weight protein antigen 6 PH" evidence="3">
    <location>
        <begin position="55"/>
        <end position="86"/>
    </location>
</feature>
<reference evidence="4 5" key="1">
    <citation type="submission" date="2019-10" db="EMBL/GenBank/DDBJ databases">
        <title>Whole genome shotgun sequence of Acrocarpospora macrocephala NBRC 16266.</title>
        <authorList>
            <person name="Ichikawa N."/>
            <person name="Kimura A."/>
            <person name="Kitahashi Y."/>
            <person name="Komaki H."/>
            <person name="Oguchi A."/>
        </authorList>
    </citation>
    <scope>NUCLEOTIDE SEQUENCE [LARGE SCALE GENOMIC DNA]</scope>
    <source>
        <strain evidence="4 5">NBRC 16266</strain>
    </source>
</reference>
<feature type="transmembrane region" description="Helical" evidence="2">
    <location>
        <begin position="35"/>
        <end position="54"/>
    </location>
</feature>
<dbReference type="InterPro" id="IPR019692">
    <property type="entry name" value="CFP-6_PH"/>
</dbReference>